<dbReference type="AlphaFoldDB" id="A0A1R4GC55"/>
<sequence>MFERQRNIEDGKSEPEWMRRAAEQLGDQETVADDDVVESIGHSVSGLETFSTLLGTTVEADSCTIDGDCAPGD</sequence>
<proteinExistence type="predicted"/>
<evidence type="ECO:0000313" key="2">
    <source>
        <dbReference type="Proteomes" id="UP000195787"/>
    </source>
</evidence>
<dbReference type="RefSeq" id="WP_086992557.1">
    <property type="nucleotide sequence ID" value="NZ_FUHU01000043.1"/>
</dbReference>
<dbReference type="Proteomes" id="UP000195787">
    <property type="component" value="Unassembled WGS sequence"/>
</dbReference>
<dbReference type="EMBL" id="FUHU01000043">
    <property type="protein sequence ID" value="SJM65801.1"/>
    <property type="molecule type" value="Genomic_DNA"/>
</dbReference>
<dbReference type="GeneID" id="303173692"/>
<gene>
    <name evidence="1" type="ORF">CZ674_10785</name>
</gene>
<keyword evidence="2" id="KW-1185">Reference proteome</keyword>
<accession>A0A1R4GC55</accession>
<protein>
    <submittedName>
        <fullName evidence="1">Uncharacterized protein</fullName>
    </submittedName>
</protein>
<evidence type="ECO:0000313" key="1">
    <source>
        <dbReference type="EMBL" id="SJM65801.1"/>
    </source>
</evidence>
<reference evidence="1 2" key="1">
    <citation type="submission" date="2017-02" db="EMBL/GenBank/DDBJ databases">
        <authorList>
            <person name="Peterson S.W."/>
        </authorList>
    </citation>
    <scope>NUCLEOTIDE SEQUENCE [LARGE SCALE GENOMIC DNA]</scope>
    <source>
        <strain evidence="1 2">LMG 22410</strain>
    </source>
</reference>
<organism evidence="1 2">
    <name type="scientific">Agrococcus casei LMG 22410</name>
    <dbReference type="NCBI Taxonomy" id="1255656"/>
    <lineage>
        <taxon>Bacteria</taxon>
        <taxon>Bacillati</taxon>
        <taxon>Actinomycetota</taxon>
        <taxon>Actinomycetes</taxon>
        <taxon>Micrococcales</taxon>
        <taxon>Microbacteriaceae</taxon>
        <taxon>Agrococcus</taxon>
    </lineage>
</organism>
<name>A0A1R4GC55_9MICO</name>